<accession>A0A2P2GTB7</accession>
<keyword evidence="1" id="KW-0175">Coiled coil</keyword>
<gene>
    <name evidence="2" type="ORF">VO63_09630</name>
</gene>
<feature type="coiled-coil region" evidence="1">
    <location>
        <begin position="231"/>
        <end position="258"/>
    </location>
</feature>
<dbReference type="OrthoDB" id="3375894at2"/>
<organism evidence="2 3">
    <name type="scientific">Streptomyces showdoensis</name>
    <dbReference type="NCBI Taxonomy" id="68268"/>
    <lineage>
        <taxon>Bacteria</taxon>
        <taxon>Bacillati</taxon>
        <taxon>Actinomycetota</taxon>
        <taxon>Actinomycetes</taxon>
        <taxon>Kitasatosporales</taxon>
        <taxon>Streptomycetaceae</taxon>
        <taxon>Streptomyces</taxon>
    </lineage>
</organism>
<dbReference type="EMBL" id="LAQS01000011">
    <property type="protein sequence ID" value="KKZ74119.1"/>
    <property type="molecule type" value="Genomic_DNA"/>
</dbReference>
<keyword evidence="3" id="KW-1185">Reference proteome</keyword>
<evidence type="ECO:0000256" key="1">
    <source>
        <dbReference type="SAM" id="Coils"/>
    </source>
</evidence>
<dbReference type="AlphaFoldDB" id="A0A2P2GTB7"/>
<sequence length="425" mass="47010">MGVTGPPGPVMDRDEVDRALARLGAEHKAVEDSLLALQDHAGRRLLEGAGLTGTTRDRWQSTERTITLLWAYFDAYTAALHDAREVRARRRWPGREELAELTDRLRGESVHVSGGAREQALLSERFTLEQLVRRMNELYAASLDVIVTADAVWSALPARIDLLAAELGRTRSLAHSVGVRPGEHPAGDELESITAELTALRSQVVSDPLAFWQPATGSSAPGGGRPDTGRYDRAARALEDIRREIEAVLQVRQDSEDRLLRVRDVLSRADRTLAEARTARGEVLAKIAASEVPAVSGPPTVLHERLATAAEYRRHAQWHRLSPLLDSLEREAEDELLRARESLTAVTAPLAVRAELRGRLDAYKAKVARLGAAEDPLLIERYDAARRMLWSAPCDLRVAEQAVLRYQQAATETLSGPRDDRGNQW</sequence>
<comment type="caution">
    <text evidence="2">The sequence shown here is derived from an EMBL/GenBank/DDBJ whole genome shotgun (WGS) entry which is preliminary data.</text>
</comment>
<protein>
    <submittedName>
        <fullName evidence="2">Uncharacterized protein</fullName>
    </submittedName>
</protein>
<reference evidence="2 3" key="1">
    <citation type="submission" date="2015-05" db="EMBL/GenBank/DDBJ databases">
        <title>Draft Genome assembly of Streptomyces showdoensis.</title>
        <authorList>
            <person name="Thapa K.K."/>
            <person name="Metsa-Ketela M."/>
        </authorList>
    </citation>
    <scope>NUCLEOTIDE SEQUENCE [LARGE SCALE GENOMIC DNA]</scope>
    <source>
        <strain evidence="2 3">ATCC 15227</strain>
    </source>
</reference>
<evidence type="ECO:0000313" key="3">
    <source>
        <dbReference type="Proteomes" id="UP000265325"/>
    </source>
</evidence>
<dbReference type="Proteomes" id="UP000265325">
    <property type="component" value="Unassembled WGS sequence"/>
</dbReference>
<evidence type="ECO:0000313" key="2">
    <source>
        <dbReference type="EMBL" id="KKZ74119.1"/>
    </source>
</evidence>
<name>A0A2P2GTB7_STREW</name>
<proteinExistence type="predicted"/>
<dbReference type="RefSeq" id="WP_046907226.1">
    <property type="nucleotide sequence ID" value="NZ_BAAAXG010000026.1"/>
</dbReference>